<evidence type="ECO:0000313" key="2">
    <source>
        <dbReference type="Proteomes" id="UP001054902"/>
    </source>
</evidence>
<protein>
    <submittedName>
        <fullName evidence="1">Uncharacterized protein</fullName>
    </submittedName>
</protein>
<gene>
    <name evidence="1" type="ORF">CTEN210_12018</name>
</gene>
<organism evidence="1 2">
    <name type="scientific">Chaetoceros tenuissimus</name>
    <dbReference type="NCBI Taxonomy" id="426638"/>
    <lineage>
        <taxon>Eukaryota</taxon>
        <taxon>Sar</taxon>
        <taxon>Stramenopiles</taxon>
        <taxon>Ochrophyta</taxon>
        <taxon>Bacillariophyta</taxon>
        <taxon>Coscinodiscophyceae</taxon>
        <taxon>Chaetocerotophycidae</taxon>
        <taxon>Chaetocerotales</taxon>
        <taxon>Chaetocerotaceae</taxon>
        <taxon>Chaetoceros</taxon>
    </lineage>
</organism>
<proteinExistence type="predicted"/>
<dbReference type="PANTHER" id="PTHR46586">
    <property type="entry name" value="ANKYRIN REPEAT-CONTAINING PROTEIN"/>
    <property type="match status" value="1"/>
</dbReference>
<comment type="caution">
    <text evidence="1">The sequence shown here is derived from an EMBL/GenBank/DDBJ whole genome shotgun (WGS) entry which is preliminary data.</text>
</comment>
<dbReference type="InterPro" id="IPR052050">
    <property type="entry name" value="SecEffector_AnkRepeat"/>
</dbReference>
<reference evidence="1 2" key="1">
    <citation type="journal article" date="2021" name="Sci. Rep.">
        <title>The genome of the diatom Chaetoceros tenuissimus carries an ancient integrated fragment of an extant virus.</title>
        <authorList>
            <person name="Hongo Y."/>
            <person name="Kimura K."/>
            <person name="Takaki Y."/>
            <person name="Yoshida Y."/>
            <person name="Baba S."/>
            <person name="Kobayashi G."/>
            <person name="Nagasaki K."/>
            <person name="Hano T."/>
            <person name="Tomaru Y."/>
        </authorList>
    </citation>
    <scope>NUCLEOTIDE SEQUENCE [LARGE SCALE GENOMIC DNA]</scope>
    <source>
        <strain evidence="1 2">NIES-3715</strain>
    </source>
</reference>
<dbReference type="Proteomes" id="UP001054902">
    <property type="component" value="Unassembled WGS sequence"/>
</dbReference>
<dbReference type="Gene3D" id="1.25.40.20">
    <property type="entry name" value="Ankyrin repeat-containing domain"/>
    <property type="match status" value="1"/>
</dbReference>
<dbReference type="InterPro" id="IPR036770">
    <property type="entry name" value="Ankyrin_rpt-contain_sf"/>
</dbReference>
<name>A0AAD3D0E2_9STRA</name>
<sequence>MATDVEDSESVRKRARTGEATFFTSSVSNKDDHDGTLLKVLSASDAYRAKKISTRLSVLLKEFPELKFVIDFENLQAITETAVVKYVEEKEAKKRKNQLHMNYGQKTVPLYSLPDEALSNCLAYIGKGHYGVVGLVSKKLYEAYKGEFGSETAYLEMATSVKLTNHCLSELCKTLEEKDEILKAAAVNGNVDILRAAVKNGYDLFPLIAMKKKTQHEYDNDSVDEDDINSDRKARVTTFDVYYIGEREKKNLLPSKKVNLSKLVERGHLHVLKYLYQELNYFLGLQRYCYPAIQHGQLKILEWLDSITVMKTSALHLGYMDNGTLSNKGYCDYAIKSGNVEVLKWLLQNGYEISSLDVLPKAIRTNSIDMIQYCFDIGFDDLRGDSVQDAIKETKSVEVFRKMYELGYEFRGIKEWYCRASPEHFEIIKFLRSISIPWNDGIMKDIVADGTLEMIQYARQDGCPWTNRGAEYNFLFKNHRWSLDKLDYLIDNGCILDYEHSSDLINTLTKKKELVLLHYFVGKNASFDNKLFRKILNDWYCNMWTEGISYLLEKGKNVENFQSIEEFFHKHTGFDRIKYFHGLGLPWCVDSSRNTHLLSKIACYNKLDDVKWAYKNGCKGGDLVPFVKEEWEEYGIRHEAKWRENQAFFEENGMLDKTILKKNEFSYLNSKNAQEIGDAKVQMLSSSQILRPHSAWFILHYSLLRTLVDHGYTFRSKLEKESVTKKAYIECCNDWYNDQTFEDCRKRLALFVNMGVREL</sequence>
<dbReference type="AlphaFoldDB" id="A0AAD3D0E2"/>
<keyword evidence="2" id="KW-1185">Reference proteome</keyword>
<dbReference type="EMBL" id="BLLK01000049">
    <property type="protein sequence ID" value="GFH55542.1"/>
    <property type="molecule type" value="Genomic_DNA"/>
</dbReference>
<dbReference type="SUPFAM" id="SSF140860">
    <property type="entry name" value="Pseudo ankyrin repeat-like"/>
    <property type="match status" value="1"/>
</dbReference>
<dbReference type="PANTHER" id="PTHR46586:SF3">
    <property type="entry name" value="ANKYRIN REPEAT-CONTAINING PROTEIN"/>
    <property type="match status" value="1"/>
</dbReference>
<evidence type="ECO:0000313" key="1">
    <source>
        <dbReference type="EMBL" id="GFH55542.1"/>
    </source>
</evidence>
<accession>A0AAD3D0E2</accession>